<accession>A0A4S8QUI1</accession>
<dbReference type="AlphaFoldDB" id="A0A4S8QUI1"/>
<proteinExistence type="predicted"/>
<evidence type="ECO:0000313" key="1">
    <source>
        <dbReference type="EMBL" id="THV48041.1"/>
    </source>
</evidence>
<dbReference type="EMBL" id="PQXL01000271">
    <property type="protein sequence ID" value="THV48041.1"/>
    <property type="molecule type" value="Genomic_DNA"/>
</dbReference>
<name>A0A4S8QUI1_9HELO</name>
<dbReference type="OrthoDB" id="2593732at2759"/>
<reference evidence="1 2" key="1">
    <citation type="submission" date="2017-12" db="EMBL/GenBank/DDBJ databases">
        <title>Comparative genomics of Botrytis spp.</title>
        <authorList>
            <person name="Valero-Jimenez C.A."/>
            <person name="Tapia P."/>
            <person name="Veloso J."/>
            <person name="Silva-Moreno E."/>
            <person name="Staats M."/>
            <person name="Valdes J.H."/>
            <person name="Van Kan J.A.L."/>
        </authorList>
    </citation>
    <scope>NUCLEOTIDE SEQUENCE [LARGE SCALE GENOMIC DNA]</scope>
    <source>
        <strain evidence="1 2">MUCL435</strain>
    </source>
</reference>
<dbReference type="Proteomes" id="UP000308671">
    <property type="component" value="Unassembled WGS sequence"/>
</dbReference>
<evidence type="ECO:0000313" key="2">
    <source>
        <dbReference type="Proteomes" id="UP000308671"/>
    </source>
</evidence>
<organism evidence="1 2">
    <name type="scientific">Botrytis galanthina</name>
    <dbReference type="NCBI Taxonomy" id="278940"/>
    <lineage>
        <taxon>Eukaryota</taxon>
        <taxon>Fungi</taxon>
        <taxon>Dikarya</taxon>
        <taxon>Ascomycota</taxon>
        <taxon>Pezizomycotina</taxon>
        <taxon>Leotiomycetes</taxon>
        <taxon>Helotiales</taxon>
        <taxon>Sclerotiniaceae</taxon>
        <taxon>Botrytis</taxon>
    </lineage>
</organism>
<gene>
    <name evidence="1" type="ORF">BGAL_0271g00070</name>
</gene>
<sequence length="99" mass="11359">MPSQPPFAPHGSLQDFEDTLFLENMPVEFSSLKQVRVYFDILNRRVLNWYADCNYQRPGEPDHPTEVDLHEHQTTALCPVLLVAGVVGKATTKELQAYW</sequence>
<keyword evidence="2" id="KW-1185">Reference proteome</keyword>
<comment type="caution">
    <text evidence="1">The sequence shown here is derived from an EMBL/GenBank/DDBJ whole genome shotgun (WGS) entry which is preliminary data.</text>
</comment>
<protein>
    <submittedName>
        <fullName evidence="1">Uncharacterized protein</fullName>
    </submittedName>
</protein>